<dbReference type="Pfam" id="PF01551">
    <property type="entry name" value="Peptidase_M23"/>
    <property type="match status" value="1"/>
</dbReference>
<dbReference type="PANTHER" id="PTHR21666">
    <property type="entry name" value="PEPTIDASE-RELATED"/>
    <property type="match status" value="1"/>
</dbReference>
<dbReference type="EMBL" id="JBHTCT010000033">
    <property type="protein sequence ID" value="MFC7365811.1"/>
    <property type="molecule type" value="Genomic_DNA"/>
</dbReference>
<evidence type="ECO:0000256" key="1">
    <source>
        <dbReference type="ARBA" id="ARBA00022729"/>
    </source>
</evidence>
<dbReference type="PANTHER" id="PTHR21666:SF270">
    <property type="entry name" value="MUREIN HYDROLASE ACTIVATOR ENVC"/>
    <property type="match status" value="1"/>
</dbReference>
<comment type="caution">
    <text evidence="7">The sequence shown here is derived from an EMBL/GenBank/DDBJ whole genome shotgun (WGS) entry which is preliminary data.</text>
</comment>
<dbReference type="CDD" id="cd12797">
    <property type="entry name" value="M23_peptidase"/>
    <property type="match status" value="1"/>
</dbReference>
<feature type="compositionally biased region" description="Low complexity" evidence="3">
    <location>
        <begin position="296"/>
        <end position="330"/>
    </location>
</feature>
<organism evidence="7 8">
    <name type="scientific">Bhargavaea changchunensis</name>
    <dbReference type="NCBI Taxonomy" id="2134037"/>
    <lineage>
        <taxon>Bacteria</taxon>
        <taxon>Bacillati</taxon>
        <taxon>Bacillota</taxon>
        <taxon>Bacilli</taxon>
        <taxon>Bacillales</taxon>
        <taxon>Caryophanaceae</taxon>
        <taxon>Bhargavaea</taxon>
    </lineage>
</organism>
<dbReference type="Gene3D" id="6.10.250.3150">
    <property type="match status" value="1"/>
</dbReference>
<feature type="coiled-coil region" evidence="2">
    <location>
        <begin position="27"/>
        <end position="121"/>
    </location>
</feature>
<accession>A0ABW2NM66</accession>
<name>A0ABW2NM66_9BACL</name>
<proteinExistence type="predicted"/>
<keyword evidence="8" id="KW-1185">Reference proteome</keyword>
<evidence type="ECO:0000256" key="2">
    <source>
        <dbReference type="SAM" id="Coils"/>
    </source>
</evidence>
<reference evidence="8" key="1">
    <citation type="journal article" date="2019" name="Int. J. Syst. Evol. Microbiol.">
        <title>The Global Catalogue of Microorganisms (GCM) 10K type strain sequencing project: providing services to taxonomists for standard genome sequencing and annotation.</title>
        <authorList>
            <consortium name="The Broad Institute Genomics Platform"/>
            <consortium name="The Broad Institute Genome Sequencing Center for Infectious Disease"/>
            <person name="Wu L."/>
            <person name="Ma J."/>
        </authorList>
    </citation>
    <scope>NUCLEOTIDE SEQUENCE [LARGE SCALE GENOMIC DNA]</scope>
    <source>
        <strain evidence="8">JCM 4738</strain>
    </source>
</reference>
<dbReference type="RefSeq" id="WP_157293981.1">
    <property type="nucleotide sequence ID" value="NZ_JBHTCT010000033.1"/>
</dbReference>
<feature type="region of interest" description="Disordered" evidence="3">
    <location>
        <begin position="271"/>
        <end position="337"/>
    </location>
</feature>
<dbReference type="InterPro" id="IPR050570">
    <property type="entry name" value="Cell_wall_metabolism_enzyme"/>
</dbReference>
<dbReference type="InterPro" id="IPR011055">
    <property type="entry name" value="Dup_hybrid_motif"/>
</dbReference>
<dbReference type="InterPro" id="IPR038077">
    <property type="entry name" value="Troponin_sf"/>
</dbReference>
<keyword evidence="7" id="KW-0378">Hydrolase</keyword>
<feature type="domain" description="Peptidoglycan hydrolase PcsB coiled-coil" evidence="6">
    <location>
        <begin position="108"/>
        <end position="181"/>
    </location>
</feature>
<dbReference type="InterPro" id="IPR016047">
    <property type="entry name" value="M23ase_b-sheet_dom"/>
</dbReference>
<dbReference type="Pfam" id="PF24568">
    <property type="entry name" value="CC_PcsB"/>
    <property type="match status" value="1"/>
</dbReference>
<feature type="compositionally biased region" description="Basic and acidic residues" evidence="3">
    <location>
        <begin position="271"/>
        <end position="281"/>
    </location>
</feature>
<sequence length="462" mass="50068">MKQSKPLIAAVAATMALSFGLGTTGASASKLNDLQNEQQQMEQKKNELNQGIQEKASNIKVNSEKMDKLLAQIKDLHGKIETKQSEIAEIEQEIQETKAEIEALRASIKDLEQKIADRDALLRDRVRAMQVTGGSTGYIDVLLGASSFSDFIDRVSAVNTLREADRQIIAEQKADKATLEDQKQQVEDKLAAQEENKKKLEEAKAELDRQKAELDGLVTQLEEEQARLQKEQANLEAEYEEVHEVSQELTQKIVAEQERLAEIARKAEEERKRKEAEERRKAAAAAAAQQVENNRKGTSSSAGKTSSSSGKTSSPSSSVSQTSAPAPSVSGGNWTRPASGRLSSNYGYRNLSWASSNHAGVDIANSTGTPVVSAGNGVVSYTGQFGTYGNVIMVTHHMDGKTFTTLYAHLSSINTSKGQKVGKGQLIGKMGSTGRSSGPHLHFELHIGSYGNPVNPASYVPL</sequence>
<keyword evidence="1 4" id="KW-0732">Signal</keyword>
<evidence type="ECO:0000313" key="7">
    <source>
        <dbReference type="EMBL" id="MFC7365811.1"/>
    </source>
</evidence>
<dbReference type="InterPro" id="IPR057309">
    <property type="entry name" value="PcsB_CC"/>
</dbReference>
<evidence type="ECO:0000256" key="4">
    <source>
        <dbReference type="SAM" id="SignalP"/>
    </source>
</evidence>
<protein>
    <submittedName>
        <fullName evidence="7">Murein hydrolase activator EnvC family protein</fullName>
    </submittedName>
</protein>
<evidence type="ECO:0000259" key="6">
    <source>
        <dbReference type="Pfam" id="PF24568"/>
    </source>
</evidence>
<dbReference type="Gene3D" id="2.70.70.10">
    <property type="entry name" value="Glucose Permease (Domain IIA)"/>
    <property type="match status" value="1"/>
</dbReference>
<dbReference type="SUPFAM" id="SSF51261">
    <property type="entry name" value="Duplicated hybrid motif"/>
    <property type="match status" value="1"/>
</dbReference>
<feature type="chain" id="PRO_5045182077" evidence="4">
    <location>
        <begin position="29"/>
        <end position="462"/>
    </location>
</feature>
<dbReference type="SUPFAM" id="SSF90250">
    <property type="entry name" value="Troponin coil-coiled subunits"/>
    <property type="match status" value="1"/>
</dbReference>
<evidence type="ECO:0000256" key="3">
    <source>
        <dbReference type="SAM" id="MobiDB-lite"/>
    </source>
</evidence>
<feature type="signal peptide" evidence="4">
    <location>
        <begin position="1"/>
        <end position="28"/>
    </location>
</feature>
<keyword evidence="2" id="KW-0175">Coiled coil</keyword>
<gene>
    <name evidence="7" type="ORF">ACFQQH_11855</name>
</gene>
<dbReference type="GO" id="GO:0016787">
    <property type="term" value="F:hydrolase activity"/>
    <property type="evidence" value="ECO:0007669"/>
    <property type="project" value="UniProtKB-KW"/>
</dbReference>
<dbReference type="Proteomes" id="UP001596483">
    <property type="component" value="Unassembled WGS sequence"/>
</dbReference>
<feature type="domain" description="M23ase beta-sheet core" evidence="5">
    <location>
        <begin position="357"/>
        <end position="456"/>
    </location>
</feature>
<evidence type="ECO:0000259" key="5">
    <source>
        <dbReference type="Pfam" id="PF01551"/>
    </source>
</evidence>
<evidence type="ECO:0000313" key="8">
    <source>
        <dbReference type="Proteomes" id="UP001596483"/>
    </source>
</evidence>